<dbReference type="PANTHER" id="PTHR18964:SF149">
    <property type="entry name" value="BIFUNCTIONAL UDP-N-ACETYLGLUCOSAMINE 2-EPIMERASE_N-ACETYLMANNOSAMINE KINASE"/>
    <property type="match status" value="1"/>
</dbReference>
<dbReference type="Gene3D" id="3.30.420.40">
    <property type="match status" value="2"/>
</dbReference>
<dbReference type="Pfam" id="PF00480">
    <property type="entry name" value="ROK"/>
    <property type="match status" value="1"/>
</dbReference>
<accession>A0A455SIK2</accession>
<sequence>MYRNGSEKNRGNARVVKQMNREMILQQLRSNDRLSRAQLAQQTGLSRPCVSSLIDEMIAEGMVYEVGMGQSSGGRKPILLELNHRAFLVAGAVIEGSGLHLGIADLKGDLLAECHVRSGRMTGDVVSELETVIARLLSEHGLRKSQLLGIGVGLPGITQQRSGIVSHAPSTGWMGKPLKQEIEARLGLNAVIDNDVNFMALGEFYRGVGRDVRSLVYVYVGTGIGAGIIIDGQVYRGSKEAAGEIGYMMIGPVDDLKPEAYGTFERNYSLVGLFEQVRQLDPTLKETDSATLRLIELARSGMPAAQALYENVLQHWAYGLVNIISILDPELLALSGELAVLGAEGVEQLRSLLSRWVPVVPQIEIAEAGNRAGLIGAIYSALEAFASTIAHVE</sequence>
<proteinExistence type="inferred from homology"/>
<dbReference type="Pfam" id="PF13412">
    <property type="entry name" value="HTH_24"/>
    <property type="match status" value="1"/>
</dbReference>
<dbReference type="Gene3D" id="1.10.10.10">
    <property type="entry name" value="Winged helix-like DNA-binding domain superfamily/Winged helix DNA-binding domain"/>
    <property type="match status" value="1"/>
</dbReference>
<dbReference type="InterPro" id="IPR036388">
    <property type="entry name" value="WH-like_DNA-bd_sf"/>
</dbReference>
<name>A0A455SIK2_9CHLR</name>
<dbReference type="InterPro" id="IPR036390">
    <property type="entry name" value="WH_DNA-bd_sf"/>
</dbReference>
<gene>
    <name evidence="2" type="ORF">KTC_21410</name>
</gene>
<dbReference type="InterPro" id="IPR043129">
    <property type="entry name" value="ATPase_NBD"/>
</dbReference>
<dbReference type="PANTHER" id="PTHR18964">
    <property type="entry name" value="ROK (REPRESSOR, ORF, KINASE) FAMILY"/>
    <property type="match status" value="1"/>
</dbReference>
<dbReference type="EMBL" id="AP019376">
    <property type="protein sequence ID" value="BBH87390.1"/>
    <property type="molecule type" value="Genomic_DNA"/>
</dbReference>
<evidence type="ECO:0000256" key="1">
    <source>
        <dbReference type="ARBA" id="ARBA00006479"/>
    </source>
</evidence>
<dbReference type="SUPFAM" id="SSF46785">
    <property type="entry name" value="Winged helix' DNA-binding domain"/>
    <property type="match status" value="1"/>
</dbReference>
<reference evidence="2" key="1">
    <citation type="submission" date="2018-12" db="EMBL/GenBank/DDBJ databases">
        <title>Novel natural products biosynthetic potential of the class Ktedonobacteria.</title>
        <authorList>
            <person name="Zheng Y."/>
            <person name="Saitou A."/>
            <person name="Wang C.M."/>
            <person name="Toyoda A."/>
            <person name="Minakuchi Y."/>
            <person name="Sekiguchi Y."/>
            <person name="Ueda K."/>
            <person name="Takano H."/>
            <person name="Sakai Y."/>
            <person name="Yokota A."/>
            <person name="Yabe S."/>
        </authorList>
    </citation>
    <scope>NUCLEOTIDE SEQUENCE</scope>
    <source>
        <strain evidence="2">COM3</strain>
    </source>
</reference>
<evidence type="ECO:0000313" key="2">
    <source>
        <dbReference type="EMBL" id="BBH87390.1"/>
    </source>
</evidence>
<organism evidence="2">
    <name type="scientific">Thermosporothrix sp. COM3</name>
    <dbReference type="NCBI Taxonomy" id="2490863"/>
    <lineage>
        <taxon>Bacteria</taxon>
        <taxon>Bacillati</taxon>
        <taxon>Chloroflexota</taxon>
        <taxon>Ktedonobacteria</taxon>
        <taxon>Ktedonobacterales</taxon>
        <taxon>Thermosporotrichaceae</taxon>
        <taxon>Thermosporothrix</taxon>
    </lineage>
</organism>
<protein>
    <submittedName>
        <fullName evidence="2">Transcriptional regulator</fullName>
    </submittedName>
</protein>
<dbReference type="AlphaFoldDB" id="A0A455SIK2"/>
<comment type="similarity">
    <text evidence="1">Belongs to the ROK (NagC/XylR) family.</text>
</comment>
<dbReference type="InterPro" id="IPR000600">
    <property type="entry name" value="ROK"/>
</dbReference>
<dbReference type="SUPFAM" id="SSF53067">
    <property type="entry name" value="Actin-like ATPase domain"/>
    <property type="match status" value="1"/>
</dbReference>